<evidence type="ECO:0000256" key="2">
    <source>
        <dbReference type="ARBA" id="ARBA00009617"/>
    </source>
</evidence>
<proteinExistence type="inferred from homology"/>
<comment type="caution">
    <text evidence="9">The sequence shown here is derived from an EMBL/GenBank/DDBJ whole genome shotgun (WGS) entry which is preliminary data.</text>
</comment>
<feature type="transmembrane region" description="Helical" evidence="8">
    <location>
        <begin position="89"/>
        <end position="108"/>
    </location>
</feature>
<evidence type="ECO:0000256" key="8">
    <source>
        <dbReference type="SAM" id="Phobius"/>
    </source>
</evidence>
<dbReference type="GO" id="GO:0005886">
    <property type="term" value="C:plasma membrane"/>
    <property type="evidence" value="ECO:0007669"/>
    <property type="project" value="UniProtKB-SubCell"/>
</dbReference>
<keyword evidence="3" id="KW-0813">Transport</keyword>
<keyword evidence="5 8" id="KW-0812">Transmembrane</keyword>
<feature type="transmembrane region" description="Helical" evidence="8">
    <location>
        <begin position="279"/>
        <end position="297"/>
    </location>
</feature>
<keyword evidence="4" id="KW-1003">Cell membrane</keyword>
<dbReference type="AlphaFoldDB" id="A0A560H392"/>
<gene>
    <name evidence="9" type="ORF">FBZ90_109224</name>
</gene>
<feature type="transmembrane region" description="Helical" evidence="8">
    <location>
        <begin position="251"/>
        <end position="273"/>
    </location>
</feature>
<dbReference type="GO" id="GO:0008643">
    <property type="term" value="P:carbohydrate transport"/>
    <property type="evidence" value="ECO:0007669"/>
    <property type="project" value="InterPro"/>
</dbReference>
<evidence type="ECO:0000256" key="7">
    <source>
        <dbReference type="ARBA" id="ARBA00023136"/>
    </source>
</evidence>
<dbReference type="InterPro" id="IPR036259">
    <property type="entry name" value="MFS_trans_sf"/>
</dbReference>
<feature type="transmembrane region" description="Helical" evidence="8">
    <location>
        <begin position="336"/>
        <end position="362"/>
    </location>
</feature>
<protein>
    <submittedName>
        <fullName evidence="9">GPH family glycoside/pentoside/hexuronide:cation symporter</fullName>
    </submittedName>
</protein>
<dbReference type="InterPro" id="IPR018043">
    <property type="entry name" value="Na/Gal_symport_CS"/>
</dbReference>
<feature type="transmembrane region" description="Helical" evidence="8">
    <location>
        <begin position="418"/>
        <end position="444"/>
    </location>
</feature>
<dbReference type="Pfam" id="PF13347">
    <property type="entry name" value="MFS_2"/>
    <property type="match status" value="1"/>
</dbReference>
<evidence type="ECO:0000256" key="6">
    <source>
        <dbReference type="ARBA" id="ARBA00022989"/>
    </source>
</evidence>
<dbReference type="OrthoDB" id="9764596at2"/>
<feature type="transmembrane region" description="Helical" evidence="8">
    <location>
        <begin position="54"/>
        <end position="77"/>
    </location>
</feature>
<evidence type="ECO:0000256" key="4">
    <source>
        <dbReference type="ARBA" id="ARBA00022475"/>
    </source>
</evidence>
<dbReference type="PANTHER" id="PTHR11328:SF24">
    <property type="entry name" value="MAJOR FACILITATOR SUPERFAMILY (MFS) PROFILE DOMAIN-CONTAINING PROTEIN"/>
    <property type="match status" value="1"/>
</dbReference>
<feature type="transmembrane region" description="Helical" evidence="8">
    <location>
        <begin position="155"/>
        <end position="178"/>
    </location>
</feature>
<feature type="transmembrane region" description="Helical" evidence="8">
    <location>
        <begin position="306"/>
        <end position="324"/>
    </location>
</feature>
<dbReference type="Gene3D" id="1.20.1250.20">
    <property type="entry name" value="MFS general substrate transporter like domains"/>
    <property type="match status" value="2"/>
</dbReference>
<keyword evidence="6 8" id="KW-1133">Transmembrane helix</keyword>
<reference evidence="9 10" key="1">
    <citation type="submission" date="2019-06" db="EMBL/GenBank/DDBJ databases">
        <title>Genomic Encyclopedia of Type Strains, Phase IV (KMG-V): Genome sequencing to study the core and pangenomes of soil and plant-associated prokaryotes.</title>
        <authorList>
            <person name="Whitman W."/>
        </authorList>
    </citation>
    <scope>NUCLEOTIDE SEQUENCE [LARGE SCALE GENOMIC DNA]</scope>
    <source>
        <strain evidence="9 10">BR 11622</strain>
    </source>
</reference>
<feature type="transmembrane region" description="Helical" evidence="8">
    <location>
        <begin position="20"/>
        <end position="42"/>
    </location>
</feature>
<dbReference type="PANTHER" id="PTHR11328">
    <property type="entry name" value="MAJOR FACILITATOR SUPERFAMILY DOMAIN-CONTAINING PROTEIN"/>
    <property type="match status" value="1"/>
</dbReference>
<sequence length="465" mass="49472">MTVPPAGTGETTRLSMGVCIGFGVGTVGVSIMLNTVTAYFPAFMSTVLGKNTELAGYLLMASKLYDAVADLVIGTLSDRTRSRWGRRRPFLLAGGFVSAASFLMIFCAPDMGDTALILYMLLALIIYSTGYSLFNVPYMAMPSEMTPSRYERSRLLSFRTLFVSLGQILAMAGTAALITHGGGGAQGYAIMGWTMALIIGTAMALSFFGTAKAPVLEDAPTPAEKAAGGSWVTVFRNRPFCLLMAAKVCQFLAFASLATTSLLFMLNVLHLGYEGQMQLALAQNIASGLSMPAWLWLERRMGKRNAYLVGMAVMALAAASWLFVGKDGVSTLELLIRGVASGVGAGGMILLSISMLADTLAYDRELTGLRREGLLSSIMAVIEKGTFALGVALLGIMLNLAHYIPTKNGQLVEQPRSAILALYAGYVVIPLLLFICNAVCIGFYKLGARSPEFARPVIAAEPAAN</sequence>
<dbReference type="RefSeq" id="WP_145733829.1">
    <property type="nucleotide sequence ID" value="NZ_VITR01000009.1"/>
</dbReference>
<feature type="transmembrane region" description="Helical" evidence="8">
    <location>
        <begin position="190"/>
        <end position="208"/>
    </location>
</feature>
<name>A0A560H392_9PROT</name>
<keyword evidence="10" id="KW-1185">Reference proteome</keyword>
<evidence type="ECO:0000313" key="9">
    <source>
        <dbReference type="EMBL" id="TWB40621.1"/>
    </source>
</evidence>
<dbReference type="GO" id="GO:0006814">
    <property type="term" value="P:sodium ion transport"/>
    <property type="evidence" value="ECO:0007669"/>
    <property type="project" value="InterPro"/>
</dbReference>
<keyword evidence="7 8" id="KW-0472">Membrane</keyword>
<evidence type="ECO:0000256" key="1">
    <source>
        <dbReference type="ARBA" id="ARBA00004651"/>
    </source>
</evidence>
<evidence type="ECO:0000313" key="10">
    <source>
        <dbReference type="Proteomes" id="UP000315751"/>
    </source>
</evidence>
<dbReference type="EMBL" id="VITR01000009">
    <property type="protein sequence ID" value="TWB40621.1"/>
    <property type="molecule type" value="Genomic_DNA"/>
</dbReference>
<accession>A0A560H392</accession>
<dbReference type="GO" id="GO:0015293">
    <property type="term" value="F:symporter activity"/>
    <property type="evidence" value="ECO:0007669"/>
    <property type="project" value="InterPro"/>
</dbReference>
<feature type="transmembrane region" description="Helical" evidence="8">
    <location>
        <begin position="374"/>
        <end position="398"/>
    </location>
</feature>
<comment type="subcellular location">
    <subcellularLocation>
        <location evidence="1">Cell membrane</location>
        <topology evidence="1">Multi-pass membrane protein</topology>
    </subcellularLocation>
</comment>
<organism evidence="9 10">
    <name type="scientific">Nitrospirillum amazonense</name>
    <dbReference type="NCBI Taxonomy" id="28077"/>
    <lineage>
        <taxon>Bacteria</taxon>
        <taxon>Pseudomonadati</taxon>
        <taxon>Pseudomonadota</taxon>
        <taxon>Alphaproteobacteria</taxon>
        <taxon>Rhodospirillales</taxon>
        <taxon>Azospirillaceae</taxon>
        <taxon>Nitrospirillum</taxon>
    </lineage>
</organism>
<dbReference type="InterPro" id="IPR039672">
    <property type="entry name" value="MFS_2"/>
</dbReference>
<comment type="similarity">
    <text evidence="2">Belongs to the sodium:galactoside symporter (TC 2.A.2) family.</text>
</comment>
<evidence type="ECO:0000256" key="5">
    <source>
        <dbReference type="ARBA" id="ARBA00022692"/>
    </source>
</evidence>
<dbReference type="PROSITE" id="PS00872">
    <property type="entry name" value="NA_GALACTOSIDE_SYMP"/>
    <property type="match status" value="1"/>
</dbReference>
<feature type="transmembrane region" description="Helical" evidence="8">
    <location>
        <begin position="114"/>
        <end position="134"/>
    </location>
</feature>
<dbReference type="SUPFAM" id="SSF103473">
    <property type="entry name" value="MFS general substrate transporter"/>
    <property type="match status" value="1"/>
</dbReference>
<evidence type="ECO:0000256" key="3">
    <source>
        <dbReference type="ARBA" id="ARBA00022448"/>
    </source>
</evidence>
<dbReference type="Proteomes" id="UP000315751">
    <property type="component" value="Unassembled WGS sequence"/>
</dbReference>